<keyword evidence="2 5" id="KW-0645">Protease</keyword>
<dbReference type="PANTHER" id="PTHR32060:SF30">
    <property type="entry name" value="CARBOXY-TERMINAL PROCESSING PROTEASE CTPA"/>
    <property type="match status" value="1"/>
</dbReference>
<evidence type="ECO:0000313" key="8">
    <source>
        <dbReference type="EMBL" id="RGO07070.1"/>
    </source>
</evidence>
<dbReference type="GO" id="GO:0030288">
    <property type="term" value="C:outer membrane-bounded periplasmic space"/>
    <property type="evidence" value="ECO:0007669"/>
    <property type="project" value="TreeGrafter"/>
</dbReference>
<dbReference type="Pfam" id="PF01471">
    <property type="entry name" value="PG_binding_1"/>
    <property type="match status" value="1"/>
</dbReference>
<comment type="caution">
    <text evidence="8">The sequence shown here is derived from an EMBL/GenBank/DDBJ whole genome shotgun (WGS) entry which is preliminary data.</text>
</comment>
<dbReference type="Pfam" id="PF03572">
    <property type="entry name" value="Peptidase_S41"/>
    <property type="match status" value="1"/>
</dbReference>
<dbReference type="InterPro" id="IPR036365">
    <property type="entry name" value="PGBD-like_sf"/>
</dbReference>
<proteinExistence type="inferred from homology"/>
<dbReference type="NCBIfam" id="TIGR00225">
    <property type="entry name" value="prc"/>
    <property type="match status" value="1"/>
</dbReference>
<dbReference type="EMBL" id="QSVF01000036">
    <property type="protein sequence ID" value="RGO07070.1"/>
    <property type="molecule type" value="Genomic_DNA"/>
</dbReference>
<gene>
    <name evidence="8" type="ORF">DXB31_10760</name>
</gene>
<dbReference type="InterPro" id="IPR036034">
    <property type="entry name" value="PDZ_sf"/>
</dbReference>
<keyword evidence="4 5" id="KW-0720">Serine protease</keyword>
<dbReference type="InterPro" id="IPR029045">
    <property type="entry name" value="ClpP/crotonase-like_dom_sf"/>
</dbReference>
<evidence type="ECO:0000313" key="9">
    <source>
        <dbReference type="Proteomes" id="UP000261087"/>
    </source>
</evidence>
<evidence type="ECO:0000256" key="2">
    <source>
        <dbReference type="ARBA" id="ARBA00022670"/>
    </source>
</evidence>
<reference evidence="8 9" key="1">
    <citation type="submission" date="2018-08" db="EMBL/GenBank/DDBJ databases">
        <title>A genome reference for cultivated species of the human gut microbiota.</title>
        <authorList>
            <person name="Zou Y."/>
            <person name="Xue W."/>
            <person name="Luo G."/>
        </authorList>
    </citation>
    <scope>NUCLEOTIDE SEQUENCE [LARGE SCALE GENOMIC DNA]</scope>
    <source>
        <strain evidence="8 9">OM02-6</strain>
    </source>
</reference>
<dbReference type="GO" id="GO:0004175">
    <property type="term" value="F:endopeptidase activity"/>
    <property type="evidence" value="ECO:0007669"/>
    <property type="project" value="TreeGrafter"/>
</dbReference>
<dbReference type="InterPro" id="IPR036366">
    <property type="entry name" value="PGBDSf"/>
</dbReference>
<feature type="domain" description="PDZ" evidence="7">
    <location>
        <begin position="116"/>
        <end position="190"/>
    </location>
</feature>
<evidence type="ECO:0000259" key="7">
    <source>
        <dbReference type="PROSITE" id="PS50106"/>
    </source>
</evidence>
<dbReference type="SUPFAM" id="SSF52096">
    <property type="entry name" value="ClpP/crotonase"/>
    <property type="match status" value="1"/>
</dbReference>
<dbReference type="InterPro" id="IPR004447">
    <property type="entry name" value="Peptidase_S41A"/>
</dbReference>
<dbReference type="Gene3D" id="2.30.42.10">
    <property type="match status" value="1"/>
</dbReference>
<organism evidence="8 9">
    <name type="scientific">Thomasclavelia spiroformis</name>
    <dbReference type="NCBI Taxonomy" id="29348"/>
    <lineage>
        <taxon>Bacteria</taxon>
        <taxon>Bacillati</taxon>
        <taxon>Bacillota</taxon>
        <taxon>Erysipelotrichia</taxon>
        <taxon>Erysipelotrichales</taxon>
        <taxon>Coprobacillaceae</taxon>
        <taxon>Thomasclavelia</taxon>
    </lineage>
</organism>
<keyword evidence="6" id="KW-0812">Transmembrane</keyword>
<dbReference type="SUPFAM" id="SSF50156">
    <property type="entry name" value="PDZ domain-like"/>
    <property type="match status" value="1"/>
</dbReference>
<sequence length="492" mass="54569">MLEYMKWGESMEKNIQSKPQLKRGLKKRRLKEILFIVSMIVCLGIGFIFGYIINSQNNSIIKSNRDTTILDEAYHILKNNWYNPNNTEVNIEGNSIAALVSSLGDIHSSYFTFEESLAFNQSVDGNFDGIGIAFISLNSGILVTEVYPNSPASDGNIQVGDIINKVDETDIVGKDSEEVKKLVRGEAGTIVKLSGYRDNENFVAAVKRGSVETAVNGEIREENGKKFGYITITTFGSSTGDEVKAYLDQFVDAKINNIVFDLRGNGGGYLVAANDVLNLFIDEGKTMYQMKEKKGTAQKAKATDGPKYNFPNSYILVDGQTASASEVVAGALQEQCNFKLVGSQTYGKGTAQTQKQLSDGSVLKYTYARWMLPSGKWINGEGLTPDYLVENIDTSEISTKTIESDLSFDCVDSNVKSLQKGLKILGYDCKREDGYFSNDTVEALKQFESDNNLTVDGIYQDHDKDILLSEILIFVDEPANDYQYKKLLEIMN</sequence>
<evidence type="ECO:0000256" key="3">
    <source>
        <dbReference type="ARBA" id="ARBA00022801"/>
    </source>
</evidence>
<dbReference type="PANTHER" id="PTHR32060">
    <property type="entry name" value="TAIL-SPECIFIC PROTEASE"/>
    <property type="match status" value="1"/>
</dbReference>
<evidence type="ECO:0000256" key="5">
    <source>
        <dbReference type="RuleBase" id="RU004404"/>
    </source>
</evidence>
<keyword evidence="6" id="KW-1133">Transmembrane helix</keyword>
<dbReference type="Pfam" id="PF13180">
    <property type="entry name" value="PDZ_2"/>
    <property type="match status" value="1"/>
</dbReference>
<dbReference type="PROSITE" id="PS50106">
    <property type="entry name" value="PDZ"/>
    <property type="match status" value="1"/>
</dbReference>
<dbReference type="Gene3D" id="3.90.226.10">
    <property type="entry name" value="2-enoyl-CoA Hydratase, Chain A, domain 1"/>
    <property type="match status" value="1"/>
</dbReference>
<dbReference type="GO" id="GO:0008236">
    <property type="term" value="F:serine-type peptidase activity"/>
    <property type="evidence" value="ECO:0007669"/>
    <property type="project" value="UniProtKB-KW"/>
</dbReference>
<keyword evidence="3 5" id="KW-0378">Hydrolase</keyword>
<evidence type="ECO:0000256" key="4">
    <source>
        <dbReference type="ARBA" id="ARBA00022825"/>
    </source>
</evidence>
<dbReference type="SUPFAM" id="SSF47090">
    <property type="entry name" value="PGBD-like"/>
    <property type="match status" value="1"/>
</dbReference>
<protein>
    <submittedName>
        <fullName evidence="8">PDZ domain-containing protein</fullName>
    </submittedName>
</protein>
<dbReference type="InterPro" id="IPR005151">
    <property type="entry name" value="Tail-specific_protease"/>
</dbReference>
<evidence type="ECO:0000256" key="1">
    <source>
        <dbReference type="ARBA" id="ARBA00009179"/>
    </source>
</evidence>
<dbReference type="SMART" id="SM00228">
    <property type="entry name" value="PDZ"/>
    <property type="match status" value="1"/>
</dbReference>
<dbReference type="Gene3D" id="3.30.750.44">
    <property type="match status" value="1"/>
</dbReference>
<dbReference type="Gene3D" id="1.10.101.10">
    <property type="entry name" value="PGBD-like superfamily/PGBD"/>
    <property type="match status" value="1"/>
</dbReference>
<name>A0A3E5FNP5_9FIRM</name>
<keyword evidence="6" id="KW-0472">Membrane</keyword>
<dbReference type="InterPro" id="IPR002477">
    <property type="entry name" value="Peptidoglycan-bd-like"/>
</dbReference>
<dbReference type="InterPro" id="IPR001478">
    <property type="entry name" value="PDZ"/>
</dbReference>
<comment type="similarity">
    <text evidence="1 5">Belongs to the peptidase S41A family.</text>
</comment>
<dbReference type="AlphaFoldDB" id="A0A3E5FNP5"/>
<feature type="transmembrane region" description="Helical" evidence="6">
    <location>
        <begin position="33"/>
        <end position="53"/>
    </location>
</feature>
<dbReference type="CDD" id="cd07560">
    <property type="entry name" value="Peptidase_S41_CPP"/>
    <property type="match status" value="1"/>
</dbReference>
<accession>A0A3E5FNP5</accession>
<dbReference type="Proteomes" id="UP000261087">
    <property type="component" value="Unassembled WGS sequence"/>
</dbReference>
<dbReference type="GO" id="GO:0006508">
    <property type="term" value="P:proteolysis"/>
    <property type="evidence" value="ECO:0007669"/>
    <property type="project" value="UniProtKB-KW"/>
</dbReference>
<evidence type="ECO:0000256" key="6">
    <source>
        <dbReference type="SAM" id="Phobius"/>
    </source>
</evidence>
<dbReference type="SMART" id="SM00245">
    <property type="entry name" value="TSPc"/>
    <property type="match status" value="1"/>
</dbReference>
<dbReference type="GO" id="GO:0007165">
    <property type="term" value="P:signal transduction"/>
    <property type="evidence" value="ECO:0007669"/>
    <property type="project" value="TreeGrafter"/>
</dbReference>